<dbReference type="EMBL" id="CP021425">
    <property type="protein sequence ID" value="ARU55014.1"/>
    <property type="molecule type" value="Genomic_DNA"/>
</dbReference>
<dbReference type="RefSeq" id="WP_087460161.1">
    <property type="nucleotide sequence ID" value="NZ_CP021425.1"/>
</dbReference>
<accession>A0A1Y0I6F2</accession>
<organism evidence="1 2">
    <name type="scientific">Oleiphilus messinensis</name>
    <dbReference type="NCBI Taxonomy" id="141451"/>
    <lineage>
        <taxon>Bacteria</taxon>
        <taxon>Pseudomonadati</taxon>
        <taxon>Pseudomonadota</taxon>
        <taxon>Gammaproteobacteria</taxon>
        <taxon>Oceanospirillales</taxon>
        <taxon>Oleiphilaceae</taxon>
        <taxon>Oleiphilus</taxon>
    </lineage>
</organism>
<dbReference type="Proteomes" id="UP000196027">
    <property type="component" value="Chromosome"/>
</dbReference>
<proteinExistence type="predicted"/>
<dbReference type="KEGG" id="ome:OLMES_0927"/>
<name>A0A1Y0I6F2_9GAMM</name>
<reference evidence="1 2" key="1">
    <citation type="submission" date="2017-05" db="EMBL/GenBank/DDBJ databases">
        <title>Genomic insights into alkan degradation activity of Oleiphilus messinensis.</title>
        <authorList>
            <person name="Kozyavkin S.A."/>
            <person name="Slesarev A.I."/>
            <person name="Golyshin P.N."/>
            <person name="Korzhenkov A."/>
            <person name="Golyshina O.N."/>
            <person name="Toshchakov S.V."/>
        </authorList>
    </citation>
    <scope>NUCLEOTIDE SEQUENCE [LARGE SCALE GENOMIC DNA]</scope>
    <source>
        <strain evidence="1 2">ME102</strain>
    </source>
</reference>
<dbReference type="AlphaFoldDB" id="A0A1Y0I6F2"/>
<evidence type="ECO:0000313" key="1">
    <source>
        <dbReference type="EMBL" id="ARU55014.1"/>
    </source>
</evidence>
<evidence type="ECO:0000313" key="2">
    <source>
        <dbReference type="Proteomes" id="UP000196027"/>
    </source>
</evidence>
<sequence>MAKLILTDSDQGTQFELNAGPSWEVTGTSGTDNIKILAGAEVTLNLLGGTDTITMPANFADFSVEVKGTTVEFTDGDGKVIAIPASTTANTLNFPDGSSESLVIDLNQGAIVLGDINLSDGGGGSNEPQTINISGDGTTTATSSQETFVFASDTYAHTISGFTDGDILDFPESINNLTISNNSGSDGEVDIFAVDGTQIMTITLTGLTTSDDSQIFNISTFAEVFGAGSLV</sequence>
<keyword evidence="2" id="KW-1185">Reference proteome</keyword>
<protein>
    <submittedName>
        <fullName evidence="1">Uncharacterized protein</fullName>
    </submittedName>
</protein>
<gene>
    <name evidence="1" type="ORF">OLMES_0927</name>
</gene>